<dbReference type="AlphaFoldDB" id="A0A812APU6"/>
<evidence type="ECO:0000313" key="1">
    <source>
        <dbReference type="EMBL" id="CAE1151015.1"/>
    </source>
</evidence>
<protein>
    <submittedName>
        <fullName evidence="1">Uncharacterized protein</fullName>
    </submittedName>
</protein>
<organism evidence="1 2">
    <name type="scientific">Acanthosepion pharaonis</name>
    <name type="common">Pharaoh cuttlefish</name>
    <name type="synonym">Sepia pharaonis</name>
    <dbReference type="NCBI Taxonomy" id="158019"/>
    <lineage>
        <taxon>Eukaryota</taxon>
        <taxon>Metazoa</taxon>
        <taxon>Spiralia</taxon>
        <taxon>Lophotrochozoa</taxon>
        <taxon>Mollusca</taxon>
        <taxon>Cephalopoda</taxon>
        <taxon>Coleoidea</taxon>
        <taxon>Decapodiformes</taxon>
        <taxon>Sepiida</taxon>
        <taxon>Sepiina</taxon>
        <taxon>Sepiidae</taxon>
        <taxon>Acanthosepion</taxon>
    </lineage>
</organism>
<reference evidence="1" key="1">
    <citation type="submission" date="2021-01" db="EMBL/GenBank/DDBJ databases">
        <authorList>
            <person name="Li R."/>
            <person name="Bekaert M."/>
        </authorList>
    </citation>
    <scope>NUCLEOTIDE SEQUENCE</scope>
    <source>
        <strain evidence="1">Farmed</strain>
    </source>
</reference>
<name>A0A812APU6_ACAPH</name>
<evidence type="ECO:0000313" key="2">
    <source>
        <dbReference type="Proteomes" id="UP000597762"/>
    </source>
</evidence>
<dbReference type="Proteomes" id="UP000597762">
    <property type="component" value="Unassembled WGS sequence"/>
</dbReference>
<accession>A0A812APU6</accession>
<sequence>MSRVYLPKIPVVTTPVFQRSHTTCSSIYGPYPPKELSATSLDVTKVPPHVNPLRPPPPRKRINMHWETSDQHLENERRVIWLSQREHSRFHTAWMKPFYGEPAEREAYRKHFRDVLKAQMDDRDMIRRRYLKERVQESDDARKYDIQCLEDDVRKTKEKRFYLRKFMDENKTIMEEKWKKLQADKCSQQRRERELLRYNPINWSGTLS</sequence>
<comment type="caution">
    <text evidence="1">The sequence shown here is derived from an EMBL/GenBank/DDBJ whole genome shotgun (WGS) entry which is preliminary data.</text>
</comment>
<keyword evidence="2" id="KW-1185">Reference proteome</keyword>
<proteinExistence type="predicted"/>
<dbReference type="EMBL" id="CAHIKZ030000090">
    <property type="protein sequence ID" value="CAE1151015.1"/>
    <property type="molecule type" value="Genomic_DNA"/>
</dbReference>
<gene>
    <name evidence="1" type="ORF">SPHA_3062</name>
</gene>
<dbReference type="OrthoDB" id="9992297at2759"/>